<dbReference type="InterPro" id="IPR013154">
    <property type="entry name" value="ADH-like_N"/>
</dbReference>
<dbReference type="SMART" id="SM00829">
    <property type="entry name" value="PKS_ER"/>
    <property type="match status" value="1"/>
</dbReference>
<dbReference type="InterPro" id="IPR036291">
    <property type="entry name" value="NAD(P)-bd_dom_sf"/>
</dbReference>
<proteinExistence type="inferred from homology"/>
<dbReference type="Pfam" id="PF00107">
    <property type="entry name" value="ADH_zinc_N"/>
    <property type="match status" value="1"/>
</dbReference>
<reference evidence="7" key="3">
    <citation type="submission" date="2025-08" db="UniProtKB">
        <authorList>
            <consortium name="RefSeq"/>
        </authorList>
    </citation>
    <scope>IDENTIFICATION</scope>
    <source>
        <strain evidence="7">NI907</strain>
    </source>
</reference>
<dbReference type="KEGG" id="pgri:PgNI_11544"/>
<dbReference type="SUPFAM" id="SSF51735">
    <property type="entry name" value="NAD(P)-binding Rossmann-fold domains"/>
    <property type="match status" value="1"/>
</dbReference>
<comment type="cofactor">
    <cofactor evidence="4">
        <name>Zn(2+)</name>
        <dbReference type="ChEBI" id="CHEBI:29105"/>
    </cofactor>
</comment>
<comment type="similarity">
    <text evidence="4">Belongs to the zinc-containing alcohol dehydrogenase family.</text>
</comment>
<dbReference type="InterPro" id="IPR011032">
    <property type="entry name" value="GroES-like_sf"/>
</dbReference>
<dbReference type="Gene3D" id="3.40.50.720">
    <property type="entry name" value="NAD(P)-binding Rossmann-like Domain"/>
    <property type="match status" value="1"/>
</dbReference>
<dbReference type="InterPro" id="IPR013149">
    <property type="entry name" value="ADH-like_C"/>
</dbReference>
<reference evidence="6 7" key="1">
    <citation type="journal article" date="2019" name="Mol. Biol. Evol.">
        <title>Blast fungal genomes show frequent chromosomal changes, gene gains and losses, and effector gene turnover.</title>
        <authorList>
            <person name="Gomez Luciano L.B."/>
            <person name="Jason Tsai I."/>
            <person name="Chuma I."/>
            <person name="Tosa Y."/>
            <person name="Chen Y.H."/>
            <person name="Li J.Y."/>
            <person name="Li M.Y."/>
            <person name="Jade Lu M.Y."/>
            <person name="Nakayashiki H."/>
            <person name="Li W.H."/>
        </authorList>
    </citation>
    <scope>NUCLEOTIDE SEQUENCE [LARGE SCALE GENOMIC DNA]</scope>
    <source>
        <strain evidence="6 7">NI907</strain>
    </source>
</reference>
<dbReference type="OrthoDB" id="1879366at2759"/>
<evidence type="ECO:0000256" key="2">
    <source>
        <dbReference type="ARBA" id="ARBA00022833"/>
    </source>
</evidence>
<dbReference type="InterPro" id="IPR020843">
    <property type="entry name" value="ER"/>
</dbReference>
<dbReference type="GeneID" id="41966415"/>
<protein>
    <recommendedName>
        <fullName evidence="5">Enoyl reductase (ER) domain-containing protein</fullName>
    </recommendedName>
</protein>
<dbReference type="InterPro" id="IPR050129">
    <property type="entry name" value="Zn_alcohol_dh"/>
</dbReference>
<dbReference type="CDD" id="cd08254">
    <property type="entry name" value="hydroxyacyl_CoA_DH"/>
    <property type="match status" value="1"/>
</dbReference>
<dbReference type="Pfam" id="PF08240">
    <property type="entry name" value="ADH_N"/>
    <property type="match status" value="1"/>
</dbReference>
<feature type="domain" description="Enoyl reductase (ER)" evidence="5">
    <location>
        <begin position="16"/>
        <end position="347"/>
    </location>
</feature>
<reference evidence="7" key="2">
    <citation type="submission" date="2019-10" db="EMBL/GenBank/DDBJ databases">
        <authorList>
            <consortium name="NCBI Genome Project"/>
        </authorList>
    </citation>
    <scope>NUCLEOTIDE SEQUENCE</scope>
    <source>
        <strain evidence="7">NI907</strain>
    </source>
</reference>
<dbReference type="Gene3D" id="3.90.180.10">
    <property type="entry name" value="Medium-chain alcohol dehydrogenases, catalytic domain"/>
    <property type="match status" value="1"/>
</dbReference>
<dbReference type="GO" id="GO:0016491">
    <property type="term" value="F:oxidoreductase activity"/>
    <property type="evidence" value="ECO:0007669"/>
    <property type="project" value="UniProtKB-KW"/>
</dbReference>
<evidence type="ECO:0000256" key="3">
    <source>
        <dbReference type="ARBA" id="ARBA00023002"/>
    </source>
</evidence>
<dbReference type="InterPro" id="IPR002328">
    <property type="entry name" value="ADH_Zn_CS"/>
</dbReference>
<evidence type="ECO:0000259" key="5">
    <source>
        <dbReference type="SMART" id="SM00829"/>
    </source>
</evidence>
<dbReference type="PANTHER" id="PTHR43401:SF5">
    <property type="entry name" value="ALCOHOL DEHYDROGENASE-RELATED"/>
    <property type="match status" value="1"/>
</dbReference>
<keyword evidence="3" id="KW-0560">Oxidoreductase</keyword>
<dbReference type="SUPFAM" id="SSF50129">
    <property type="entry name" value="GroES-like"/>
    <property type="match status" value="1"/>
</dbReference>
<evidence type="ECO:0000313" key="7">
    <source>
        <dbReference type="RefSeq" id="XP_030976671.1"/>
    </source>
</evidence>
<keyword evidence="2 4" id="KW-0862">Zinc</keyword>
<keyword evidence="6" id="KW-1185">Reference proteome</keyword>
<accession>A0A6P8AP33</accession>
<evidence type="ECO:0000313" key="6">
    <source>
        <dbReference type="Proteomes" id="UP000515153"/>
    </source>
</evidence>
<evidence type="ECO:0000256" key="4">
    <source>
        <dbReference type="RuleBase" id="RU361277"/>
    </source>
</evidence>
<dbReference type="AlphaFoldDB" id="A0A6P8AP33"/>
<gene>
    <name evidence="7" type="ORF">PgNI_11544</name>
</gene>
<evidence type="ECO:0000256" key="1">
    <source>
        <dbReference type="ARBA" id="ARBA00022723"/>
    </source>
</evidence>
<keyword evidence="1 4" id="KW-0479">Metal-binding</keyword>
<sequence>MAEIPTTMFAWRKHRGNPEPVWEEIPLPKLSPTGVIVKILATGVCRSDHSLLTREIQPAWFQESFTLGHEGCGRIVQMGKDIKDAKVKVGDIVALHAVPGCGAHDCPECSRDLPQICEAGHHSGIGQDGFYAPYAHVDIRGVVPVPHGVSPAQAAVATDAINTAFHAITRRAEVQPHETVFLFGLGGLGFNALQVVRHIGARILVKDVKQSRLDDARDIGVPAEDIAPTDMSVDEFVAKRGLHIDTVLDFVGAHDTFDAAQRIVRRGGKILCVGSLDTENTVVMKIGTRKRLSFIFSYGGQVQDLEKVLDLVAKGVIQPEVQQKKLEDFPQVLRDLEAGRVDGRVALMQDE</sequence>
<dbReference type="RefSeq" id="XP_030976671.1">
    <property type="nucleotide sequence ID" value="XM_031131510.1"/>
</dbReference>
<organism evidence="6 7">
    <name type="scientific">Pyricularia grisea</name>
    <name type="common">Crabgrass-specific blast fungus</name>
    <name type="synonym">Magnaporthe grisea</name>
    <dbReference type="NCBI Taxonomy" id="148305"/>
    <lineage>
        <taxon>Eukaryota</taxon>
        <taxon>Fungi</taxon>
        <taxon>Dikarya</taxon>
        <taxon>Ascomycota</taxon>
        <taxon>Pezizomycotina</taxon>
        <taxon>Sordariomycetes</taxon>
        <taxon>Sordariomycetidae</taxon>
        <taxon>Magnaporthales</taxon>
        <taxon>Pyriculariaceae</taxon>
        <taxon>Pyricularia</taxon>
    </lineage>
</organism>
<dbReference type="Proteomes" id="UP000515153">
    <property type="component" value="Chromosome V"/>
</dbReference>
<dbReference type="PANTHER" id="PTHR43401">
    <property type="entry name" value="L-THREONINE 3-DEHYDROGENASE"/>
    <property type="match status" value="1"/>
</dbReference>
<name>A0A6P8AP33_PYRGI</name>
<dbReference type="PROSITE" id="PS00059">
    <property type="entry name" value="ADH_ZINC"/>
    <property type="match status" value="1"/>
</dbReference>
<dbReference type="GO" id="GO:0008270">
    <property type="term" value="F:zinc ion binding"/>
    <property type="evidence" value="ECO:0007669"/>
    <property type="project" value="InterPro"/>
</dbReference>